<evidence type="ECO:0000313" key="6">
    <source>
        <dbReference type="Proteomes" id="UP001233673"/>
    </source>
</evidence>
<gene>
    <name evidence="5" type="ORF">QOZ88_04240</name>
</gene>
<dbReference type="EMBL" id="JASNFN010000002">
    <property type="protein sequence ID" value="MDP5181836.1"/>
    <property type="molecule type" value="Genomic_DNA"/>
</dbReference>
<feature type="region of interest" description="Disordered" evidence="3">
    <location>
        <begin position="54"/>
        <end position="83"/>
    </location>
</feature>
<dbReference type="SUPFAM" id="SSF53335">
    <property type="entry name" value="S-adenosyl-L-methionine-dependent methyltransferases"/>
    <property type="match status" value="1"/>
</dbReference>
<reference evidence="6" key="1">
    <citation type="submission" date="2023-05" db="EMBL/GenBank/DDBJ databases">
        <title>Draft genome of Pseudofrankia sp. BMG5.37.</title>
        <authorList>
            <person name="Gtari M."/>
            <person name="Ghodhbane F."/>
            <person name="Sbissi I."/>
        </authorList>
    </citation>
    <scope>NUCLEOTIDE SEQUENCE [LARGE SCALE GENOMIC DNA]</scope>
    <source>
        <strain evidence="6">BMG 814</strain>
    </source>
</reference>
<accession>A0ABT9I8C6</accession>
<keyword evidence="1 5" id="KW-0489">Methyltransferase</keyword>
<keyword evidence="6" id="KW-1185">Reference proteome</keyword>
<evidence type="ECO:0000256" key="2">
    <source>
        <dbReference type="ARBA" id="ARBA00022679"/>
    </source>
</evidence>
<dbReference type="Pfam" id="PF01555">
    <property type="entry name" value="N6_N4_Mtase"/>
    <property type="match status" value="1"/>
</dbReference>
<dbReference type="InterPro" id="IPR001091">
    <property type="entry name" value="RM_Methyltransferase"/>
</dbReference>
<evidence type="ECO:0000256" key="1">
    <source>
        <dbReference type="ARBA" id="ARBA00022603"/>
    </source>
</evidence>
<dbReference type="InterPro" id="IPR029063">
    <property type="entry name" value="SAM-dependent_MTases_sf"/>
</dbReference>
<feature type="domain" description="DNA methylase N-4/N-6" evidence="4">
    <location>
        <begin position="3"/>
        <end position="50"/>
    </location>
</feature>
<evidence type="ECO:0000259" key="4">
    <source>
        <dbReference type="Pfam" id="PF01555"/>
    </source>
</evidence>
<proteinExistence type="predicted"/>
<feature type="compositionally biased region" description="Low complexity" evidence="3">
    <location>
        <begin position="54"/>
        <end position="76"/>
    </location>
</feature>
<evidence type="ECO:0000256" key="3">
    <source>
        <dbReference type="SAM" id="MobiDB-lite"/>
    </source>
</evidence>
<name>A0ABT9I8C6_9ACTN</name>
<dbReference type="InterPro" id="IPR002941">
    <property type="entry name" value="DNA_methylase_N4/N6"/>
</dbReference>
<dbReference type="GO" id="GO:0032259">
    <property type="term" value="P:methylation"/>
    <property type="evidence" value="ECO:0007669"/>
    <property type="project" value="UniProtKB-KW"/>
</dbReference>
<evidence type="ECO:0000313" key="5">
    <source>
        <dbReference type="EMBL" id="MDP5181836.1"/>
    </source>
</evidence>
<dbReference type="PRINTS" id="PR00508">
    <property type="entry name" value="S21N4MTFRASE"/>
</dbReference>
<dbReference type="Proteomes" id="UP001233673">
    <property type="component" value="Unassembled WGS sequence"/>
</dbReference>
<dbReference type="GO" id="GO:0008168">
    <property type="term" value="F:methyltransferase activity"/>
    <property type="evidence" value="ECO:0007669"/>
    <property type="project" value="UniProtKB-KW"/>
</dbReference>
<comment type="caution">
    <text evidence="5">The sequence shown here is derived from an EMBL/GenBank/DDBJ whole genome shotgun (WGS) entry which is preliminary data.</text>
</comment>
<keyword evidence="2" id="KW-0808">Transferase</keyword>
<dbReference type="RefSeq" id="WP_305998596.1">
    <property type="nucleotide sequence ID" value="NZ_JASNFN010000002.1"/>
</dbReference>
<organism evidence="5 6">
    <name type="scientific">Blastococcus carthaginiensis</name>
    <dbReference type="NCBI Taxonomy" id="3050034"/>
    <lineage>
        <taxon>Bacteria</taxon>
        <taxon>Bacillati</taxon>
        <taxon>Actinomycetota</taxon>
        <taxon>Actinomycetes</taxon>
        <taxon>Geodermatophilales</taxon>
        <taxon>Geodermatophilaceae</taxon>
        <taxon>Blastococcus</taxon>
    </lineage>
</organism>
<dbReference type="Gene3D" id="3.40.50.150">
    <property type="entry name" value="Vaccinia Virus protein VP39"/>
    <property type="match status" value="1"/>
</dbReference>
<protein>
    <submittedName>
        <fullName evidence="5">DNA methyltransferase</fullName>
    </submittedName>
</protein>
<sequence>MAALVRLACPPGGVVLDPCAGTGATLVAARRVGRRSIGVELEERWCRTAASRLAPAPAGRGGRRAWPQRGRAGPAALGVRKSA</sequence>